<proteinExistence type="predicted"/>
<name>A0AAV1V0L4_9STRA</name>
<dbReference type="Gene3D" id="3.40.50.300">
    <property type="entry name" value="P-loop containing nucleotide triphosphate hydrolases"/>
    <property type="match status" value="1"/>
</dbReference>
<dbReference type="InterPro" id="IPR036465">
    <property type="entry name" value="vWFA_dom_sf"/>
</dbReference>
<dbReference type="CDD" id="cd00198">
    <property type="entry name" value="vWFA"/>
    <property type="match status" value="1"/>
</dbReference>
<gene>
    <name evidence="2" type="ORF">PM001_LOCUS24877</name>
</gene>
<dbReference type="PANTHER" id="PTHR22796">
    <property type="entry name" value="URG4-RELATED"/>
    <property type="match status" value="1"/>
</dbReference>
<dbReference type="GO" id="GO:0005525">
    <property type="term" value="F:GTP binding"/>
    <property type="evidence" value="ECO:0007669"/>
    <property type="project" value="InterPro"/>
</dbReference>
<sequence length="2118" mass="236442">MTRKKARRSFASNDFFRLLGLKQELQSDSKVIKVIVDEVGVLRLCRSLGMSTSSRGDGAAFELGKFDPSEFDADFGRFIRDKLVTQGNCDGHHDSDHQANDGQFEVGCLFGKQVEVKAELDRMGYWSRDCENLITDQDQGVYCLECGNQSTDGRRFLVFSWLRANLFGPETIRETPAYVLRFLLSVSSNITCCLSRNDYECVKHVTDAGLDSASMRWQSCSVQFQVKQHMEQSDCICYTGPVKAIVPHADSIKTIQIVSGVFPAIAVESATPSVTEWVSQDEILSCVTFADWLLEKHADHAVELVNGDLLPVTVRDCVLIKFGYFPQSCLDELQVRLDGEIAGAKQSVDEHVECFVQEMYITTVEYSRLLFAIPCPPDDLEHQLARQHYDHLLEQLNRYKVMNGLNDQICTALTLPGRLQSNLELLADVFEHRPAALEEVVEGIETDSMAAVSISNQSWLSGYTQSVWSFIGRAWPGTPKFKPKFRRAMERHQLRLQNHFLEALPRVMPILSSAMQTENLRQRAAELRTQLYQAQAGTKNAAFEQLRIRLLTSVGRQLRSRITIRKLTFNKAKVDVEWRKEVEKVPSKVIRLYDISSSSLTGMALLGTAEFDPGMELIKIATVKTSQVVAILVKDCSTVVRRIQFDVQADRSGEVRVEQHDVRTFPHACSLCSIRAQDRRVAFVFGENLGKAAVCRFNDAFTRIDVMRNIELDTSFSLTAPLMDILLTERLIYAVDVKGDVQSYDVRSHQTSKKTSLGKGEWIGGLMNFADELVVGRASVQKDRTILVNFISSDDHRELPNVIMSGVEASTGLGVEASTGLGVGCAGNEGEISAYELNVTVRSDAFRIQRSGNGFRPTPKGRVAGKHASDDASEHWLRVFYHVFEKFPVRCLVDQALLRQDSFPLDIGIIVSPPADTQDRDDIVAVCKKYFHKVMVDIRRLNKPLFGLDLTKSVMCRHAYQTRPVRQVLTAIVSFVPVQICRAEDNLLNLLQDGKSATDAAKSKSGNAPSGSNAAEIAQSIRFGLLSPLVESWNGRCVVVTSMGKQSTGKSYFLNHLTGTTFAIAGSRCTDGVWMSVRFLSSDILLVVLDFEGLGSFERSEQEDVFLSVLNASVSQLTVFRMDSRFDKDVDSLFSRFQKGVQLLKKDPKLFRGLLLMSVKDVNMNDRQGVVDELSVKLDLIFEANKAQNFLTEMYAGQLVINCTPPFGTVEYYQSMENDVLETLCQIVSLSNRPLAGFATGKVFLDCLRLVLSKISILDWTSMGTDTEHLLIVDAEAKLPGILRTGCHVAQSLVTSASIPFHLKEDVVRIGSSEKIVILMEDACQAYPEFAPMWRSVNDLVALDDIKDESLDFGFDVTMPGGTNSSTIQRALVLRFQHFLTLRGKKYDSSKLSIGDQLAFDTFLGFTLRRRTMKVERWLKDLLDDESAKARAQLEQRYIAPFKLRFARCQHRCASCQLGCMRSVIHTAESQHDCSTKHKCLGFCEYDECTAGPEEAPACSRCAGHEGKCECRKGDHSCGQKCTLARAPNCDKTCSLLADHLGDHRCSVQVHVCGAICSAATCKSICLLDIQRKHSIHKCAEVRCLHPCLMKSCEALCCEKNHFHGQATESRAFAIESGMSHVADVSEGSDEAVVPAQVTHICDRNHVCGEMCTLDGICEQKVHIKKSSRTFKGSRGSFEYIHQEMNGSKKRCKHVIAAGKKDHEGFEHSCAAQSLDDENGEDILHFCDVRCPCCSYYCNKDVGHMGLHDTSHGNMRSTYFLAKDTDIEVRERKYKVGESGTAEMCNLFCAKMGRGHVHYLSCEGSADERCVYAGGGASIVSQDQRRHCTGTLYPVPERAMDELLHAKFWSTIGWADPCNDNERALFAMCRFQCNAPEHEEEGKLPSYCVLEAWHQPEIRPEEGDEKFAYIDGHKFECVHAVDSGRFHNVFVLDSSGSMSGQPWQDLLYACNEFVTSRLKDGGKDDLVSFVTFDHESRIFCEKVPLHESNVMDVPFSGGGTSFEQGLRAANEVLSRNDFKEYKATLIFFSDGQPWDFHPGVTLAKHIHSMYAKYDLKAFVVGFGRMNLSVLQRVADGMGGEYRLALDSDTLRTEFNRIVAVLCGNEASLALQEPKVDGG</sequence>
<dbReference type="InterPro" id="IPR015894">
    <property type="entry name" value="Guanylate-bd_N"/>
</dbReference>
<dbReference type="Proteomes" id="UP001162060">
    <property type="component" value="Unassembled WGS sequence"/>
</dbReference>
<dbReference type="SUPFAM" id="SSF52540">
    <property type="entry name" value="P-loop containing nucleoside triphosphate hydrolases"/>
    <property type="match status" value="1"/>
</dbReference>
<dbReference type="InterPro" id="IPR027417">
    <property type="entry name" value="P-loop_NTPase"/>
</dbReference>
<dbReference type="PROSITE" id="PS50234">
    <property type="entry name" value="VWFA"/>
    <property type="match status" value="1"/>
</dbReference>
<dbReference type="SMART" id="SM00327">
    <property type="entry name" value="VWA"/>
    <property type="match status" value="1"/>
</dbReference>
<feature type="domain" description="VWFA" evidence="1">
    <location>
        <begin position="1927"/>
        <end position="2097"/>
    </location>
</feature>
<dbReference type="Pfam" id="PF00092">
    <property type="entry name" value="VWA"/>
    <property type="match status" value="1"/>
</dbReference>
<reference evidence="2" key="1">
    <citation type="submission" date="2024-01" db="EMBL/GenBank/DDBJ databases">
        <authorList>
            <person name="Webb A."/>
        </authorList>
    </citation>
    <scope>NUCLEOTIDE SEQUENCE</scope>
    <source>
        <strain evidence="2">Pm1</strain>
    </source>
</reference>
<dbReference type="SUPFAM" id="SSF53300">
    <property type="entry name" value="vWA-like"/>
    <property type="match status" value="1"/>
</dbReference>
<evidence type="ECO:0000313" key="3">
    <source>
        <dbReference type="Proteomes" id="UP001162060"/>
    </source>
</evidence>
<dbReference type="Pfam" id="PF02263">
    <property type="entry name" value="GBP"/>
    <property type="match status" value="1"/>
</dbReference>
<dbReference type="Gene3D" id="3.40.50.410">
    <property type="entry name" value="von Willebrand factor, type A domain"/>
    <property type="match status" value="1"/>
</dbReference>
<evidence type="ECO:0000313" key="2">
    <source>
        <dbReference type="EMBL" id="CAK7939727.1"/>
    </source>
</evidence>
<dbReference type="PANTHER" id="PTHR22796:SF1">
    <property type="entry name" value="VWFA DOMAIN-CONTAINING PROTEIN"/>
    <property type="match status" value="1"/>
</dbReference>
<dbReference type="GO" id="GO:0003924">
    <property type="term" value="F:GTPase activity"/>
    <property type="evidence" value="ECO:0007669"/>
    <property type="project" value="InterPro"/>
</dbReference>
<accession>A0AAV1V0L4</accession>
<comment type="caution">
    <text evidence="2">The sequence shown here is derived from an EMBL/GenBank/DDBJ whole genome shotgun (WGS) entry which is preliminary data.</text>
</comment>
<protein>
    <recommendedName>
        <fullName evidence="1">VWFA domain-containing protein</fullName>
    </recommendedName>
</protein>
<evidence type="ECO:0000259" key="1">
    <source>
        <dbReference type="PROSITE" id="PS50234"/>
    </source>
</evidence>
<dbReference type="InterPro" id="IPR002035">
    <property type="entry name" value="VWF_A"/>
</dbReference>
<organism evidence="2 3">
    <name type="scientific">Peronospora matthiolae</name>
    <dbReference type="NCBI Taxonomy" id="2874970"/>
    <lineage>
        <taxon>Eukaryota</taxon>
        <taxon>Sar</taxon>
        <taxon>Stramenopiles</taxon>
        <taxon>Oomycota</taxon>
        <taxon>Peronosporomycetes</taxon>
        <taxon>Peronosporales</taxon>
        <taxon>Peronosporaceae</taxon>
        <taxon>Peronospora</taxon>
    </lineage>
</organism>
<dbReference type="EMBL" id="CAKLBY020000249">
    <property type="protein sequence ID" value="CAK7939727.1"/>
    <property type="molecule type" value="Genomic_DNA"/>
</dbReference>